<proteinExistence type="predicted"/>
<dbReference type="HOGENOM" id="CLU_1486137_0_0_5"/>
<sequence length="189" mass="21414">MRMTPRRYANPVTPSAMDNEHYGMLRDNIKEFYVDISRRYCQGGVCILDVAPERHAGIQPHLPEDAKLETLDLDAASNATYIADLCSPDALVPADRFDVVICTEVLEHTLNPFAAVGTLRKLLRPGGRLCLSTPFNFRIHGPLPDCWRFTEHGLRALLIEFDIEDIKPLDTPDRPLMPIQYTSIARKRL</sequence>
<dbReference type="SUPFAM" id="SSF53335">
    <property type="entry name" value="S-adenosyl-L-methionine-dependent methyltransferases"/>
    <property type="match status" value="1"/>
</dbReference>
<evidence type="ECO:0000313" key="1">
    <source>
        <dbReference type="EMBL" id="ACB81983.1"/>
    </source>
</evidence>
<dbReference type="KEGG" id="mpo:Mpop_3856"/>
<dbReference type="RefSeq" id="WP_012455687.1">
    <property type="nucleotide sequence ID" value="NC_010725.1"/>
</dbReference>
<dbReference type="STRING" id="441620.Mpop_3856"/>
<dbReference type="EMBL" id="CP001029">
    <property type="protein sequence ID" value="ACB81983.1"/>
    <property type="molecule type" value="Genomic_DNA"/>
</dbReference>
<gene>
    <name evidence="1" type="ordered locus">Mpop_3856</name>
</gene>
<dbReference type="Gene3D" id="3.40.50.150">
    <property type="entry name" value="Vaccinia Virus protein VP39"/>
    <property type="match status" value="1"/>
</dbReference>
<organism evidence="1 2">
    <name type="scientific">Methylorubrum populi (strain ATCC BAA-705 / NCIMB 13946 / BJ001)</name>
    <name type="common">Methylobacterium populi</name>
    <dbReference type="NCBI Taxonomy" id="441620"/>
    <lineage>
        <taxon>Bacteria</taxon>
        <taxon>Pseudomonadati</taxon>
        <taxon>Pseudomonadota</taxon>
        <taxon>Alphaproteobacteria</taxon>
        <taxon>Hyphomicrobiales</taxon>
        <taxon>Methylobacteriaceae</taxon>
        <taxon>Methylorubrum</taxon>
    </lineage>
</organism>
<dbReference type="Proteomes" id="UP000007136">
    <property type="component" value="Chromosome"/>
</dbReference>
<evidence type="ECO:0000313" key="2">
    <source>
        <dbReference type="Proteomes" id="UP000007136"/>
    </source>
</evidence>
<dbReference type="InterPro" id="IPR029063">
    <property type="entry name" value="SAM-dependent_MTases_sf"/>
</dbReference>
<protein>
    <recommendedName>
        <fullName evidence="3">Methyltransferase</fullName>
    </recommendedName>
</protein>
<reference evidence="1" key="1">
    <citation type="submission" date="2008-04" db="EMBL/GenBank/DDBJ databases">
        <title>Complete sequence of chromosome of Methylobacterium populi BJ001.</title>
        <authorList>
            <consortium name="US DOE Joint Genome Institute"/>
            <person name="Copeland A."/>
            <person name="Lucas S."/>
            <person name="Lapidus A."/>
            <person name="Glavina del Rio T."/>
            <person name="Dalin E."/>
            <person name="Tice H."/>
            <person name="Bruce D."/>
            <person name="Goodwin L."/>
            <person name="Pitluck S."/>
            <person name="Chertkov O."/>
            <person name="Brettin T."/>
            <person name="Detter J.C."/>
            <person name="Han C."/>
            <person name="Kuske C.R."/>
            <person name="Schmutz J."/>
            <person name="Larimer F."/>
            <person name="Land M."/>
            <person name="Hauser L."/>
            <person name="Kyrpides N."/>
            <person name="Mikhailova N."/>
            <person name="Marx C."/>
            <person name="Richardson P."/>
        </authorList>
    </citation>
    <scope>NUCLEOTIDE SEQUENCE [LARGE SCALE GENOMIC DNA]</scope>
    <source>
        <strain evidence="1">BJ001</strain>
    </source>
</reference>
<dbReference type="CDD" id="cd02440">
    <property type="entry name" value="AdoMet_MTases"/>
    <property type="match status" value="1"/>
</dbReference>
<dbReference type="Pfam" id="PF13489">
    <property type="entry name" value="Methyltransf_23"/>
    <property type="match status" value="1"/>
</dbReference>
<evidence type="ECO:0008006" key="3">
    <source>
        <dbReference type="Google" id="ProtNLM"/>
    </source>
</evidence>
<dbReference type="AlphaFoldDB" id="B1Z9L9"/>
<accession>B1Z9L9</accession>
<name>B1Z9L9_METPB</name>
<dbReference type="eggNOG" id="COG2227">
    <property type="taxonomic scope" value="Bacteria"/>
</dbReference>